<evidence type="ECO:0000256" key="10">
    <source>
        <dbReference type="PROSITE-ProRule" id="PRU00284"/>
    </source>
</evidence>
<proteinExistence type="inferred from homology"/>
<evidence type="ECO:0000256" key="1">
    <source>
        <dbReference type="ARBA" id="ARBA00004651"/>
    </source>
</evidence>
<evidence type="ECO:0000313" key="14">
    <source>
        <dbReference type="EMBL" id="MCK8485727.1"/>
    </source>
</evidence>
<dbReference type="SMART" id="SM00304">
    <property type="entry name" value="HAMP"/>
    <property type="match status" value="1"/>
</dbReference>
<dbReference type="PROSITE" id="PS50111">
    <property type="entry name" value="CHEMOTAXIS_TRANSDUC_2"/>
    <property type="match status" value="1"/>
</dbReference>
<dbReference type="SUPFAM" id="SSF103190">
    <property type="entry name" value="Sensory domain-like"/>
    <property type="match status" value="1"/>
</dbReference>
<dbReference type="InterPro" id="IPR003660">
    <property type="entry name" value="HAMP_dom"/>
</dbReference>
<accession>A0A9X1XUS3</accession>
<feature type="domain" description="Methyl-accepting transducer" evidence="12">
    <location>
        <begin position="370"/>
        <end position="641"/>
    </location>
</feature>
<dbReference type="RefSeq" id="WP_248549978.1">
    <property type="nucleotide sequence ID" value="NZ_JALPRK010000001.1"/>
</dbReference>
<gene>
    <name evidence="14" type="ORF">M0651_00895</name>
</gene>
<dbReference type="AlphaFoldDB" id="A0A9X1XUS3"/>
<dbReference type="Proteomes" id="UP001139534">
    <property type="component" value="Unassembled WGS sequence"/>
</dbReference>
<dbReference type="CDD" id="cd12912">
    <property type="entry name" value="PDC2_MCP_like"/>
    <property type="match status" value="1"/>
</dbReference>
<dbReference type="Pfam" id="PF00672">
    <property type="entry name" value="HAMP"/>
    <property type="match status" value="1"/>
</dbReference>
<dbReference type="GO" id="GO:0007165">
    <property type="term" value="P:signal transduction"/>
    <property type="evidence" value="ECO:0007669"/>
    <property type="project" value="UniProtKB-KW"/>
</dbReference>
<dbReference type="Pfam" id="PF02743">
    <property type="entry name" value="dCache_1"/>
    <property type="match status" value="1"/>
</dbReference>
<comment type="subcellular location">
    <subcellularLocation>
        <location evidence="1">Cell membrane</location>
        <topology evidence="1">Multi-pass membrane protein</topology>
    </subcellularLocation>
</comment>
<dbReference type="CDD" id="cd06225">
    <property type="entry name" value="HAMP"/>
    <property type="match status" value="1"/>
</dbReference>
<evidence type="ECO:0000256" key="4">
    <source>
        <dbReference type="ARBA" id="ARBA00022500"/>
    </source>
</evidence>
<keyword evidence="6 11" id="KW-1133">Transmembrane helix</keyword>
<dbReference type="SMART" id="SM00283">
    <property type="entry name" value="MA"/>
    <property type="match status" value="1"/>
</dbReference>
<dbReference type="PANTHER" id="PTHR32089">
    <property type="entry name" value="METHYL-ACCEPTING CHEMOTAXIS PROTEIN MCPB"/>
    <property type="match status" value="1"/>
</dbReference>
<evidence type="ECO:0000256" key="8">
    <source>
        <dbReference type="ARBA" id="ARBA00023224"/>
    </source>
</evidence>
<reference evidence="14" key="1">
    <citation type="submission" date="2022-04" db="EMBL/GenBank/DDBJ databases">
        <authorList>
            <person name="Seo M.-J."/>
        </authorList>
    </citation>
    <scope>NUCLEOTIDE SEQUENCE</scope>
    <source>
        <strain evidence="14">MBLB2552</strain>
    </source>
</reference>
<keyword evidence="7 11" id="KW-0472">Membrane</keyword>
<name>A0A9X1XUS3_9BACL</name>
<keyword evidence="8 10" id="KW-0807">Transducer</keyword>
<evidence type="ECO:0000313" key="15">
    <source>
        <dbReference type="Proteomes" id="UP001139534"/>
    </source>
</evidence>
<dbReference type="EMBL" id="JALPRK010000001">
    <property type="protein sequence ID" value="MCK8485727.1"/>
    <property type="molecule type" value="Genomic_DNA"/>
</dbReference>
<comment type="similarity">
    <text evidence="9">Belongs to the methyl-accepting chemotaxis (MCP) protein family.</text>
</comment>
<dbReference type="Pfam" id="PF00015">
    <property type="entry name" value="MCPsignal"/>
    <property type="match status" value="1"/>
</dbReference>
<evidence type="ECO:0000256" key="3">
    <source>
        <dbReference type="ARBA" id="ARBA00022481"/>
    </source>
</evidence>
<dbReference type="PROSITE" id="PS50885">
    <property type="entry name" value="HAMP"/>
    <property type="match status" value="1"/>
</dbReference>
<dbReference type="InterPro" id="IPR004089">
    <property type="entry name" value="MCPsignal_dom"/>
</dbReference>
<feature type="domain" description="HAMP" evidence="13">
    <location>
        <begin position="299"/>
        <end position="351"/>
    </location>
</feature>
<keyword evidence="2" id="KW-1003">Cell membrane</keyword>
<evidence type="ECO:0000256" key="9">
    <source>
        <dbReference type="ARBA" id="ARBA00029447"/>
    </source>
</evidence>
<keyword evidence="5 11" id="KW-0812">Transmembrane</keyword>
<dbReference type="PANTHER" id="PTHR32089:SF114">
    <property type="entry name" value="METHYL-ACCEPTING CHEMOTAXIS PROTEIN MCPB"/>
    <property type="match status" value="1"/>
</dbReference>
<evidence type="ECO:0000256" key="5">
    <source>
        <dbReference type="ARBA" id="ARBA00022692"/>
    </source>
</evidence>
<evidence type="ECO:0000256" key="11">
    <source>
        <dbReference type="SAM" id="Phobius"/>
    </source>
</evidence>
<dbReference type="InterPro" id="IPR004090">
    <property type="entry name" value="Chemotax_Me-accpt_rcpt"/>
</dbReference>
<keyword evidence="15" id="KW-1185">Reference proteome</keyword>
<keyword evidence="3" id="KW-0488">Methylation</keyword>
<evidence type="ECO:0000256" key="6">
    <source>
        <dbReference type="ARBA" id="ARBA00022989"/>
    </source>
</evidence>
<evidence type="ECO:0000256" key="7">
    <source>
        <dbReference type="ARBA" id="ARBA00023136"/>
    </source>
</evidence>
<dbReference type="PRINTS" id="PR00260">
    <property type="entry name" value="CHEMTRNSDUCR"/>
</dbReference>
<feature type="transmembrane region" description="Helical" evidence="11">
    <location>
        <begin position="279"/>
        <end position="298"/>
    </location>
</feature>
<evidence type="ECO:0000259" key="13">
    <source>
        <dbReference type="PROSITE" id="PS50885"/>
    </source>
</evidence>
<keyword evidence="4" id="KW-0145">Chemotaxis</keyword>
<dbReference type="GO" id="GO:0004888">
    <property type="term" value="F:transmembrane signaling receptor activity"/>
    <property type="evidence" value="ECO:0007669"/>
    <property type="project" value="InterPro"/>
</dbReference>
<comment type="caution">
    <text evidence="14">The sequence shown here is derived from an EMBL/GenBank/DDBJ whole genome shotgun (WGS) entry which is preliminary data.</text>
</comment>
<protein>
    <submittedName>
        <fullName evidence="14">Methyl-accepting chemotaxis protein</fullName>
    </submittedName>
</protein>
<dbReference type="GO" id="GO:0006935">
    <property type="term" value="P:chemotaxis"/>
    <property type="evidence" value="ECO:0007669"/>
    <property type="project" value="UniProtKB-KW"/>
</dbReference>
<dbReference type="CDD" id="cd12913">
    <property type="entry name" value="PDC1_MCP_like"/>
    <property type="match status" value="1"/>
</dbReference>
<sequence>MNRKFTLSIRQKLIFSFAAILLIPSLIIGGTTYLTASNRIEAELMDSAQGSVDTADSVITSNFAKMVSDLDYFTGQLDTTAVNAELTSGGSAVKNRLNQYLALHKDVLNIYVGTSNGGTLLGVDQELPPDFDPRTRDWYVQALKTPDAVVSPVYLSVDGSPVVSISKVLKDGQGVIALDLNLSGISKMTNMKVGEEGYILILDNTKKTVVNPAGGIGEEAKDSYVSGMFAMGGGTFDYVMNGKKYKMAIHKNELTGWRIGGTMSQSEVSRETADIRNTAILVVLLSLVGGAILIFFNIRSILIPIGKLKRATAILGQGDLTERLDGFKRDEIGELAVNFQLMVDNLRVMIEGVREMTENVSASAEQLTAGSEQTTKAIEHVTVAIQDVAVGSEQQLNSVENVAASVDTMARQVEYVSGNMQLITRTMSGTADSAQEGTELVAGAEEKIRSVEGTVTELASVIGSLSHHAEQIGGIAVLMAGIAQKTNMLSLNAAIEASRAGEEGRGFAVVAGEIRKLAEGSGQSADQIRGLITQIQEEMNRAVATMEDVQAKVSEGRRAVDLSSQSFVAISRSVVEAAGAIETAAETMQEVTGESSAAREAIERIRQLSEETAGNTQTISAAAEEQLASVEEIASSSADLSRMAEQLQSLVGKFKVYKD</sequence>
<evidence type="ECO:0000259" key="12">
    <source>
        <dbReference type="PROSITE" id="PS50111"/>
    </source>
</evidence>
<dbReference type="GO" id="GO:0005886">
    <property type="term" value="C:plasma membrane"/>
    <property type="evidence" value="ECO:0007669"/>
    <property type="project" value="UniProtKB-SubCell"/>
</dbReference>
<dbReference type="Gene3D" id="1.10.287.950">
    <property type="entry name" value="Methyl-accepting chemotaxis protein"/>
    <property type="match status" value="1"/>
</dbReference>
<dbReference type="Gene3D" id="3.30.450.20">
    <property type="entry name" value="PAS domain"/>
    <property type="match status" value="2"/>
</dbReference>
<dbReference type="InterPro" id="IPR033479">
    <property type="entry name" value="dCache_1"/>
</dbReference>
<dbReference type="SUPFAM" id="SSF58104">
    <property type="entry name" value="Methyl-accepting chemotaxis protein (MCP) signaling domain"/>
    <property type="match status" value="1"/>
</dbReference>
<organism evidence="14 15">
    <name type="scientific">Paenibacillus mellifer</name>
    <dbReference type="NCBI Taxonomy" id="2937794"/>
    <lineage>
        <taxon>Bacteria</taxon>
        <taxon>Bacillati</taxon>
        <taxon>Bacillota</taxon>
        <taxon>Bacilli</taxon>
        <taxon>Bacillales</taxon>
        <taxon>Paenibacillaceae</taxon>
        <taxon>Paenibacillus</taxon>
    </lineage>
</organism>
<dbReference type="InterPro" id="IPR029151">
    <property type="entry name" value="Sensor-like_sf"/>
</dbReference>
<evidence type="ECO:0000256" key="2">
    <source>
        <dbReference type="ARBA" id="ARBA00022475"/>
    </source>
</evidence>